<keyword evidence="6" id="KW-0645">Protease</keyword>
<proteinExistence type="predicted"/>
<dbReference type="GO" id="GO:0008233">
    <property type="term" value="F:peptidase activity"/>
    <property type="evidence" value="ECO:0007669"/>
    <property type="project" value="UniProtKB-KW"/>
</dbReference>
<evidence type="ECO:0000256" key="3">
    <source>
        <dbReference type="ARBA" id="ARBA00023098"/>
    </source>
</evidence>
<dbReference type="SUPFAM" id="SSF52151">
    <property type="entry name" value="FabD/lysophospholipase-like"/>
    <property type="match status" value="1"/>
</dbReference>
<feature type="active site" description="Nucleophile" evidence="4">
    <location>
        <position position="42"/>
    </location>
</feature>
<dbReference type="GO" id="GO:0016042">
    <property type="term" value="P:lipid catabolic process"/>
    <property type="evidence" value="ECO:0007669"/>
    <property type="project" value="UniProtKB-UniRule"/>
</dbReference>
<feature type="active site" description="Proton acceptor" evidence="4">
    <location>
        <position position="156"/>
    </location>
</feature>
<keyword evidence="3 4" id="KW-0443">Lipid metabolism</keyword>
<evidence type="ECO:0000259" key="5">
    <source>
        <dbReference type="PROSITE" id="PS51635"/>
    </source>
</evidence>
<dbReference type="PANTHER" id="PTHR14226">
    <property type="entry name" value="NEUROPATHY TARGET ESTERASE/SWISS CHEESE D.MELANOGASTER"/>
    <property type="match status" value="1"/>
</dbReference>
<dbReference type="PANTHER" id="PTHR14226:SF76">
    <property type="entry name" value="NTE FAMILY PROTEIN RSSA"/>
    <property type="match status" value="1"/>
</dbReference>
<evidence type="ECO:0000313" key="6">
    <source>
        <dbReference type="EMBL" id="AUB82139.1"/>
    </source>
</evidence>
<comment type="caution">
    <text evidence="4">Lacks conserved residue(s) required for the propagation of feature annotation.</text>
</comment>
<name>A0A2K8U9R3_9GAMM</name>
<feature type="short sequence motif" description="GXSXG" evidence="4">
    <location>
        <begin position="40"/>
        <end position="44"/>
    </location>
</feature>
<evidence type="ECO:0000256" key="1">
    <source>
        <dbReference type="ARBA" id="ARBA00022801"/>
    </source>
</evidence>
<keyword evidence="1 4" id="KW-0378">Hydrolase</keyword>
<dbReference type="KEGG" id="tsy:THSYN_15075"/>
<dbReference type="Pfam" id="PF01734">
    <property type="entry name" value="Patatin"/>
    <property type="match status" value="1"/>
</dbReference>
<keyword evidence="2 4" id="KW-0442">Lipid degradation</keyword>
<dbReference type="Proteomes" id="UP000232638">
    <property type="component" value="Chromosome"/>
</dbReference>
<evidence type="ECO:0000256" key="2">
    <source>
        <dbReference type="ARBA" id="ARBA00022963"/>
    </source>
</evidence>
<reference evidence="6 7" key="1">
    <citation type="submission" date="2017-03" db="EMBL/GenBank/DDBJ databases">
        <title>Complete genome sequence of Candidatus 'Thiodictyon syntrophicum' sp. nov. strain Cad16T, a photolithoautotroph purple sulfur bacterium isolated from an alpine meromictic lake.</title>
        <authorList>
            <person name="Luedin S.M."/>
            <person name="Pothier J.F."/>
            <person name="Danza F."/>
            <person name="Storelli N."/>
            <person name="Wittwer M."/>
            <person name="Tonolla M."/>
        </authorList>
    </citation>
    <scope>NUCLEOTIDE SEQUENCE [LARGE SCALE GENOMIC DNA]</scope>
    <source>
        <strain evidence="6 7">Cad16T</strain>
    </source>
</reference>
<evidence type="ECO:0000313" key="7">
    <source>
        <dbReference type="Proteomes" id="UP000232638"/>
    </source>
</evidence>
<dbReference type="GO" id="GO:0006508">
    <property type="term" value="P:proteolysis"/>
    <property type="evidence" value="ECO:0007669"/>
    <property type="project" value="UniProtKB-KW"/>
</dbReference>
<dbReference type="InterPro" id="IPR050301">
    <property type="entry name" value="NTE"/>
</dbReference>
<dbReference type="Gene3D" id="3.40.1090.10">
    <property type="entry name" value="Cytosolic phospholipase A2 catalytic domain"/>
    <property type="match status" value="1"/>
</dbReference>
<sequence>MNTAPTVSLVLGSGGARGFAHIGVIRWLESHGFAIRSVAGSSVGALIGGVYAAGELDAFENWVRALTQTDVLRLLDVAWSPSGLFKGERVMETLKELIGNRNIEDLPITFTAVASDVEAQKEVWLNRGPLFDAIRASIAVPTVFTPFAIAGRRLLDGGLVNPIPIAPTLGDGTDLTIAVDVAGPRGQAPAPAVAATAAVTPPPASTEPAGALAGYQSRIIAFIDEVQAKLGGEPQPAEQWGLGDVLQGSFETMQGIISRFKLAAYSPDAIVTIPRDAARSFEFYRADELIERGRREAELALARLIEPPPGAG</sequence>
<dbReference type="EMBL" id="CP020370">
    <property type="protein sequence ID" value="AUB82139.1"/>
    <property type="molecule type" value="Genomic_DNA"/>
</dbReference>
<keyword evidence="7" id="KW-1185">Reference proteome</keyword>
<accession>A0A2K8U9R3</accession>
<dbReference type="OrthoDB" id="5290098at2"/>
<evidence type="ECO:0000256" key="4">
    <source>
        <dbReference type="PROSITE-ProRule" id="PRU01161"/>
    </source>
</evidence>
<feature type="domain" description="PNPLA" evidence="5">
    <location>
        <begin position="9"/>
        <end position="169"/>
    </location>
</feature>
<feature type="short sequence motif" description="DGA/G" evidence="4">
    <location>
        <begin position="156"/>
        <end position="158"/>
    </location>
</feature>
<dbReference type="InterPro" id="IPR016035">
    <property type="entry name" value="Acyl_Trfase/lysoPLipase"/>
</dbReference>
<dbReference type="PROSITE" id="PS51635">
    <property type="entry name" value="PNPLA"/>
    <property type="match status" value="1"/>
</dbReference>
<protein>
    <submittedName>
        <fullName evidence="6">Serine protease</fullName>
    </submittedName>
</protein>
<dbReference type="RefSeq" id="WP_100919885.1">
    <property type="nucleotide sequence ID" value="NZ_CP020370.1"/>
</dbReference>
<gene>
    <name evidence="6" type="ORF">THSYN_15075</name>
</gene>
<dbReference type="AlphaFoldDB" id="A0A2K8U9R3"/>
<organism evidence="6 7">
    <name type="scientific">Candidatus Thiodictyon syntrophicum</name>
    <dbReference type="NCBI Taxonomy" id="1166950"/>
    <lineage>
        <taxon>Bacteria</taxon>
        <taxon>Pseudomonadati</taxon>
        <taxon>Pseudomonadota</taxon>
        <taxon>Gammaproteobacteria</taxon>
        <taxon>Chromatiales</taxon>
        <taxon>Chromatiaceae</taxon>
        <taxon>Thiodictyon</taxon>
    </lineage>
</organism>
<dbReference type="InterPro" id="IPR002641">
    <property type="entry name" value="PNPLA_dom"/>
</dbReference>